<dbReference type="EMBL" id="CH473956">
    <property type="protein sequence ID" value="EDM17489.1"/>
    <property type="molecule type" value="Genomic_DNA"/>
</dbReference>
<dbReference type="CTD" id="27040"/>
<dbReference type="OMA" id="QEPACEN"/>
<accession>A6I940</accession>
<evidence type="ECO:0000313" key="4">
    <source>
        <dbReference type="RGD" id="620802"/>
    </source>
</evidence>
<dbReference type="GO" id="GO:0006954">
    <property type="term" value="P:inflammatory response"/>
    <property type="evidence" value="ECO:0007669"/>
    <property type="project" value="Ensembl"/>
</dbReference>
<reference evidence="2 3" key="1">
    <citation type="submission" date="2005-09" db="EMBL/GenBank/DDBJ databases">
        <authorList>
            <person name="Mural R.J."/>
            <person name="Li P.W."/>
            <person name="Adams M.D."/>
            <person name="Amanatides P.G."/>
            <person name="Baden-Tillson H."/>
            <person name="Barnstead M."/>
            <person name="Chin S.H."/>
            <person name="Dew I."/>
            <person name="Evans C.A."/>
            <person name="Ferriera S."/>
            <person name="Flanigan M."/>
            <person name="Fosler C."/>
            <person name="Glodek A."/>
            <person name="Gu Z."/>
            <person name="Holt R.A."/>
            <person name="Jennings D."/>
            <person name="Kraft C.L."/>
            <person name="Lu F."/>
            <person name="Nguyen T."/>
            <person name="Nusskern D.R."/>
            <person name="Pfannkoch C.M."/>
            <person name="Sitter C."/>
            <person name="Sutton G.G."/>
            <person name="Venter J.C."/>
            <person name="Wang Z."/>
            <person name="Woodage T."/>
            <person name="Zheng X.H."/>
            <person name="Zhong F."/>
        </authorList>
    </citation>
    <scope>NUCLEOTIDE SEQUENCE [LARGE SCALE GENOMIC DNA]</scope>
    <source>
        <strain>BN</strain>
        <strain evidence="3">Sprague-Dawley</strain>
    </source>
</reference>
<dbReference type="RefSeq" id="NP_110480.1">
    <property type="nucleotide sequence ID" value="NM_030853.1"/>
</dbReference>
<feature type="compositionally biased region" description="Acidic residues" evidence="1">
    <location>
        <begin position="217"/>
        <end position="233"/>
    </location>
</feature>
<dbReference type="GO" id="GO:0010467">
    <property type="term" value="P:gene expression"/>
    <property type="evidence" value="ECO:0007669"/>
    <property type="project" value="Ensembl"/>
</dbReference>
<proteinExistence type="predicted"/>
<dbReference type="KEGG" id="rno:81511"/>
<feature type="compositionally biased region" description="Polar residues" evidence="1">
    <location>
        <begin position="97"/>
        <end position="115"/>
    </location>
</feature>
<evidence type="ECO:0000256" key="1">
    <source>
        <dbReference type="SAM" id="MobiDB-lite"/>
    </source>
</evidence>
<name>A6I940_RAT</name>
<dbReference type="PANTHER" id="PTHR15586:SF0">
    <property type="entry name" value="LINKER FOR ACTIVATION OF T-CELLS FAMILY MEMBER 1"/>
    <property type="match status" value="1"/>
</dbReference>
<dbReference type="GeneID" id="81511"/>
<feature type="region of interest" description="Disordered" evidence="1">
    <location>
        <begin position="78"/>
        <end position="139"/>
    </location>
</feature>
<dbReference type="GO" id="GO:0008180">
    <property type="term" value="C:COP9 signalosome"/>
    <property type="evidence" value="ECO:0007669"/>
    <property type="project" value="Ensembl"/>
</dbReference>
<organism evidence="2 3">
    <name type="scientific">Rattus norvegicus</name>
    <name type="common">Rat</name>
    <dbReference type="NCBI Taxonomy" id="10116"/>
    <lineage>
        <taxon>Eukaryota</taxon>
        <taxon>Metazoa</taxon>
        <taxon>Chordata</taxon>
        <taxon>Craniata</taxon>
        <taxon>Vertebrata</taxon>
        <taxon>Euteleostomi</taxon>
        <taxon>Mammalia</taxon>
        <taxon>Eutheria</taxon>
        <taxon>Euarchontoglires</taxon>
        <taxon>Glires</taxon>
        <taxon>Rodentia</taxon>
        <taxon>Myomorpha</taxon>
        <taxon>Muroidea</taxon>
        <taxon>Muridae</taxon>
        <taxon>Murinae</taxon>
        <taxon>Rattus</taxon>
    </lineage>
</organism>
<feature type="compositionally biased region" description="Acidic residues" evidence="1">
    <location>
        <begin position="124"/>
        <end position="133"/>
    </location>
</feature>
<dbReference type="Proteomes" id="UP000234681">
    <property type="component" value="Chromosome 1"/>
</dbReference>
<dbReference type="GO" id="GO:0007165">
    <property type="term" value="P:signal transduction"/>
    <property type="evidence" value="ECO:0007669"/>
    <property type="project" value="InterPro"/>
</dbReference>
<feature type="region of interest" description="Disordered" evidence="1">
    <location>
        <begin position="209"/>
        <end position="241"/>
    </location>
</feature>
<dbReference type="InterPro" id="IPR008359">
    <property type="entry name" value="Linker_for_activat_Tcells_prot"/>
</dbReference>
<dbReference type="GO" id="GO:0005911">
    <property type="term" value="C:cell-cell junction"/>
    <property type="evidence" value="ECO:0007669"/>
    <property type="project" value="Ensembl"/>
</dbReference>
<dbReference type="AlphaFoldDB" id="A6I940"/>
<dbReference type="GO" id="GO:0001772">
    <property type="term" value="C:immunological synapse"/>
    <property type="evidence" value="ECO:0007669"/>
    <property type="project" value="Ensembl"/>
</dbReference>
<gene>
    <name evidence="2 4" type="primary">Lat</name>
    <name evidence="2" type="ORF">rCG_39608</name>
</gene>
<dbReference type="PANTHER" id="PTHR15586">
    <property type="entry name" value="LINKER FOR ACTIVATION OF T-CELLS FAMILY MEMBER 1"/>
    <property type="match status" value="1"/>
</dbReference>
<dbReference type="RGD" id="620802">
    <property type="gene designation" value="Lat"/>
</dbReference>
<dbReference type="OrthoDB" id="9451490at2759"/>
<dbReference type="GO" id="GO:0002260">
    <property type="term" value="P:lymphocyte homeostasis"/>
    <property type="evidence" value="ECO:0007669"/>
    <property type="project" value="Ensembl"/>
</dbReference>
<dbReference type="Pfam" id="PF15234">
    <property type="entry name" value="LAT"/>
    <property type="match status" value="1"/>
</dbReference>
<protein>
    <submittedName>
        <fullName evidence="2">Linker for activation of T cells, isoform CRA_a</fullName>
    </submittedName>
</protein>
<dbReference type="PRINTS" id="PR01781">
    <property type="entry name" value="LATPROTEIN"/>
</dbReference>
<evidence type="ECO:0000313" key="2">
    <source>
        <dbReference type="EMBL" id="EDM17489.1"/>
    </source>
</evidence>
<evidence type="ECO:0000313" key="3">
    <source>
        <dbReference type="Proteomes" id="UP000234681"/>
    </source>
</evidence>
<sequence length="241" mass="26193">MEADALSPVELGLLLLPFVVMLLAALCVRCRELPASYDSASTESLYPRSILIKPPQITVPRTPATSYPLVTSFPPLRQPDLLPIPRSPQPLGGSHRMPSSRQNSDDANSVASYENQEPARKNVDEDEDEDDYPEGYLVVLPDSSPAAVPVVSSAPVPSNPDLGDSAFSMESCEDYVNVPESEESAEASLDGSREYVNVSQDAQPVIRAELASVTSQEVEDEEEEDVDGEEAPDYENLQELN</sequence>